<organism evidence="2 3">
    <name type="scientific">Mycolicibacterium smegmatis (strain ATCC 700084 / mc(2)155)</name>
    <name type="common">Mycobacterium smegmatis</name>
    <dbReference type="NCBI Taxonomy" id="246196"/>
    <lineage>
        <taxon>Bacteria</taxon>
        <taxon>Bacillati</taxon>
        <taxon>Actinomycetota</taxon>
        <taxon>Actinomycetes</taxon>
        <taxon>Mycobacteriales</taxon>
        <taxon>Mycobacteriaceae</taxon>
        <taxon>Mycolicibacterium</taxon>
    </lineage>
</organism>
<feature type="transmembrane region" description="Helical" evidence="1">
    <location>
        <begin position="213"/>
        <end position="234"/>
    </location>
</feature>
<dbReference type="GO" id="GO:0047750">
    <property type="term" value="F:cholestenol delta-isomerase activity"/>
    <property type="evidence" value="ECO:0007669"/>
    <property type="project" value="InterPro"/>
</dbReference>
<dbReference type="PANTHER" id="PTHR14207">
    <property type="entry name" value="STEROL ISOMERASE"/>
    <property type="match status" value="1"/>
</dbReference>
<evidence type="ECO:0000313" key="3">
    <source>
        <dbReference type="Proteomes" id="UP000006158"/>
    </source>
</evidence>
<evidence type="ECO:0000313" key="2">
    <source>
        <dbReference type="EMBL" id="AFP41149.1"/>
    </source>
</evidence>
<feature type="transmembrane region" description="Helical" evidence="1">
    <location>
        <begin position="126"/>
        <end position="144"/>
    </location>
</feature>
<dbReference type="GO" id="GO:0016126">
    <property type="term" value="P:sterol biosynthetic process"/>
    <property type="evidence" value="ECO:0007669"/>
    <property type="project" value="TreeGrafter"/>
</dbReference>
<protein>
    <recommendedName>
        <fullName evidence="4">Emopamil binding protein</fullName>
    </recommendedName>
</protein>
<dbReference type="GO" id="GO:0004769">
    <property type="term" value="F:steroid Delta-isomerase activity"/>
    <property type="evidence" value="ECO:0007669"/>
    <property type="project" value="TreeGrafter"/>
</dbReference>
<accession>I7GE68</accession>
<keyword evidence="1" id="KW-1133">Transmembrane helix</keyword>
<reference evidence="2 3" key="2">
    <citation type="journal article" date="2009" name="Genome Res.">
        <title>Ortho-proteogenomics: multiple proteomes investigation through orthology and a new MS-based protocol.</title>
        <authorList>
            <person name="Gallien S."/>
            <person name="Perrodou E."/>
            <person name="Carapito C."/>
            <person name="Deshayes C."/>
            <person name="Reyrat J.M."/>
            <person name="Van Dorsselaer A."/>
            <person name="Poch O."/>
            <person name="Schaeffer C."/>
            <person name="Lecompte O."/>
        </authorList>
    </citation>
    <scope>NUCLEOTIDE SEQUENCE [LARGE SCALE GENOMIC DNA]</scope>
    <source>
        <strain evidence="3">ATCC 700084 / mc(2)155</strain>
    </source>
</reference>
<evidence type="ECO:0000256" key="1">
    <source>
        <dbReference type="SAM" id="Phobius"/>
    </source>
</evidence>
<reference evidence="2 3" key="1">
    <citation type="journal article" date="2007" name="Genome Biol.">
        <title>Interrupted coding sequences in Mycobacterium smegmatis: authentic mutations or sequencing errors?</title>
        <authorList>
            <person name="Deshayes C."/>
            <person name="Perrodou E."/>
            <person name="Gallien S."/>
            <person name="Euphrasie D."/>
            <person name="Schaeffer C."/>
            <person name="Van-Dorsselaer A."/>
            <person name="Poch O."/>
            <person name="Lecompte O."/>
            <person name="Reyrat J.M."/>
        </authorList>
    </citation>
    <scope>NUCLEOTIDE SEQUENCE [LARGE SCALE GENOMIC DNA]</scope>
    <source>
        <strain evidence="3">ATCC 700084 / mc(2)155</strain>
    </source>
</reference>
<dbReference type="PATRIC" id="fig|246196.56.peg.4807"/>
<dbReference type="EMBL" id="CP001663">
    <property type="protein sequence ID" value="AFP41149.1"/>
    <property type="molecule type" value="Genomic_DNA"/>
</dbReference>
<feature type="transmembrane region" description="Helical" evidence="1">
    <location>
        <begin position="55"/>
        <end position="75"/>
    </location>
</feature>
<dbReference type="KEGG" id="msg:MSMEI_4700"/>
<name>I7GE68_MYCS2</name>
<dbReference type="GO" id="GO:0016020">
    <property type="term" value="C:membrane"/>
    <property type="evidence" value="ECO:0007669"/>
    <property type="project" value="InterPro"/>
</dbReference>
<dbReference type="InterPro" id="IPR007905">
    <property type="entry name" value="EBP"/>
</dbReference>
<dbReference type="GO" id="GO:0000247">
    <property type="term" value="F:C-8 sterol isomerase activity"/>
    <property type="evidence" value="ECO:0007669"/>
    <property type="project" value="TreeGrafter"/>
</dbReference>
<evidence type="ECO:0008006" key="4">
    <source>
        <dbReference type="Google" id="ProtNLM"/>
    </source>
</evidence>
<dbReference type="PANTHER" id="PTHR14207:SF0">
    <property type="entry name" value="3-BETA-HYDROXYSTEROID-DELTA(8),DELTA(7)-ISOMERASE"/>
    <property type="match status" value="1"/>
</dbReference>
<proteinExistence type="predicted"/>
<keyword evidence="1" id="KW-0472">Membrane</keyword>
<dbReference type="AlphaFoldDB" id="I7GE68"/>
<gene>
    <name evidence="2" type="ordered locus">MSMEI_4700</name>
</gene>
<feature type="transmembrane region" description="Helical" evidence="1">
    <location>
        <begin position="87"/>
        <end position="106"/>
    </location>
</feature>
<feature type="transmembrane region" description="Helical" evidence="1">
    <location>
        <begin position="254"/>
        <end position="273"/>
    </location>
</feature>
<feature type="transmembrane region" description="Helical" evidence="1">
    <location>
        <begin position="177"/>
        <end position="201"/>
    </location>
</feature>
<dbReference type="Proteomes" id="UP000006158">
    <property type="component" value="Chromosome"/>
</dbReference>
<keyword evidence="1" id="KW-0812">Transmembrane</keyword>
<sequence>MLSIRSTLAGRTHIVSSVAAAARTGHAMTSDIATPAPTAGEPDLARPWAPHRRKAYVALTAMTGFAFTIAVVGVGTGLLPPTFTVDVIANLTFGLPVIVLPLVYFWTGRGEQRSRLQRASELTMIYLPYTAGSQLGYETIFLIGHPMNWWTPTTDPGWKWLWWQYGLADTRYTSGNAWIFGLELVGVVTGTLLFIVWIRLMRSDLPVESRIKSLWLAFTGCAMLISSTAVYFLSEVRAGFDDIGQGAFGLWFKFIAENVPFMILPFFALIAMYRQIDDLSRRAGPR</sequence>